<dbReference type="GO" id="GO:0030674">
    <property type="term" value="F:protein-macromolecule adaptor activity"/>
    <property type="evidence" value="ECO:0007669"/>
    <property type="project" value="TreeGrafter"/>
</dbReference>
<dbReference type="GO" id="GO:0005829">
    <property type="term" value="C:cytosol"/>
    <property type="evidence" value="ECO:0007669"/>
    <property type="project" value="TreeGrafter"/>
</dbReference>
<evidence type="ECO:0000313" key="4">
    <source>
        <dbReference type="Proteomes" id="UP000697127"/>
    </source>
</evidence>
<feature type="region of interest" description="Disordered" evidence="1">
    <location>
        <begin position="842"/>
        <end position="864"/>
    </location>
</feature>
<dbReference type="AlphaFoldDB" id="A0A9P7BE66"/>
<dbReference type="GO" id="GO:0070086">
    <property type="term" value="P:ubiquitin-dependent endocytosis"/>
    <property type="evidence" value="ECO:0007669"/>
    <property type="project" value="TreeGrafter"/>
</dbReference>
<dbReference type="Gene3D" id="2.60.40.640">
    <property type="match status" value="1"/>
</dbReference>
<dbReference type="GO" id="GO:0005886">
    <property type="term" value="C:plasma membrane"/>
    <property type="evidence" value="ECO:0007669"/>
    <property type="project" value="TreeGrafter"/>
</dbReference>
<evidence type="ECO:0000259" key="2">
    <source>
        <dbReference type="SMART" id="SM01017"/>
    </source>
</evidence>
<comment type="caution">
    <text evidence="3">The sequence shown here is derived from an EMBL/GenBank/DDBJ whole genome shotgun (WGS) entry which is preliminary data.</text>
</comment>
<feature type="compositionally biased region" description="Low complexity" evidence="1">
    <location>
        <begin position="557"/>
        <end position="571"/>
    </location>
</feature>
<accession>A0A9P7BE66</accession>
<dbReference type="EMBL" id="PUHW01000243">
    <property type="protein sequence ID" value="KAG0687571.1"/>
    <property type="molecule type" value="Genomic_DNA"/>
</dbReference>
<dbReference type="InterPro" id="IPR011022">
    <property type="entry name" value="Arrestin_C-like"/>
</dbReference>
<feature type="domain" description="Arrestin C-terminal-like" evidence="2">
    <location>
        <begin position="297"/>
        <end position="462"/>
    </location>
</feature>
<dbReference type="InterPro" id="IPR014752">
    <property type="entry name" value="Arrestin-like_C"/>
</dbReference>
<feature type="compositionally biased region" description="Polar residues" evidence="1">
    <location>
        <begin position="667"/>
        <end position="683"/>
    </location>
</feature>
<dbReference type="SMART" id="SM01017">
    <property type="entry name" value="Arrestin_C"/>
    <property type="match status" value="1"/>
</dbReference>
<dbReference type="GO" id="GO:0031625">
    <property type="term" value="F:ubiquitin protein ligase binding"/>
    <property type="evidence" value="ECO:0007669"/>
    <property type="project" value="TreeGrafter"/>
</dbReference>
<dbReference type="Proteomes" id="UP000697127">
    <property type="component" value="Unassembled WGS sequence"/>
</dbReference>
<proteinExistence type="predicted"/>
<name>A0A9P7BE66_9ASCO</name>
<protein>
    <recommendedName>
        <fullName evidence="2">Arrestin C-terminal-like domain-containing protein</fullName>
    </recommendedName>
</protein>
<sequence>MAKPKKSKLPLFDIRVHAIDKDTILLKGPPSTASPSMLSGVIALSVTEPFQIRKIKLKLYATLSFHWDEKYHNNKGQIFSHPYKFTKMIYSFDWDPINLDKFLHTHNPLQSSFLMSRNPSINSLDNLNNNVGFTTGTLISSNPGSASNLQRIGSSTTINSRGSSTSVHAQQTQSQPQTNLHSRTKSSSSLSTMNITSLTSFGGVNGSSGGSGGTTSNDYTTLDPGNYEFPFQIILDGSIPESIVDHPCCSLVYRLQCSIERGRFTTPIYTKKLLHVIRTPAPDNSELSETIAVDNTWPEKIDYSISVPTKAIAIGSTCQVYLDMSPLCKGLRLGSIKIKLVEFSSFSTATGHHNDERTLTTKHIPKITHNSNGIDIWSDDAPIDEDGVFYRSHNITLSHDKWDVKTTIQLPPSLERMTQDLDISNLCKIRHKLKFSVGLINPDGHVSELRATLPITLFISPFVPIKVKTIDGYDDPFQHSTIDDITIHTSDENTIFKHENVNSSALYGSLHENTVTREENNVPAANMNTQELMAPPNYDDRIYDRVYDLNSERDPLNADTPSSPTPASASNTIVNTVTSTSPSRISTPIPEAPANIDDTISLEGEESDSGDVTMNSGSLDPFATTPLDTKANKYLRKYKKPIFSIAGDEEEDDSNILDPFNIVEPPQNHSSSGNSTHPDTNIISGPRFESGERMTISRFPSSNYLMSPGTMSPVQHLSRATSFIGSAGDHQLSSLALSSLGNSSNYNGSVLDNKTLKEMSNPPSYEVAIHSNASMKDLTPVYDNPKHSNNDLRSNLHILDSRLKNLRLSQQSQSLPSSITSKSMTALNNNNQHHPVKRQYGLLNNSTSNVPPPSTPPGISRNISSNSLFSRRSVKLFSNGLFDDHNRSTVRFELDSPGNQSIISTPGLQTDGYFPLQDSNSHASNTSNGHGMITPPKAAHFST</sequence>
<feature type="compositionally biased region" description="Polar residues" evidence="1">
    <location>
        <begin position="144"/>
        <end position="177"/>
    </location>
</feature>
<feature type="region of interest" description="Disordered" evidence="1">
    <location>
        <begin position="552"/>
        <end position="571"/>
    </location>
</feature>
<dbReference type="PANTHER" id="PTHR11188:SF17">
    <property type="entry name" value="FI21816P1"/>
    <property type="match status" value="1"/>
</dbReference>
<evidence type="ECO:0000313" key="3">
    <source>
        <dbReference type="EMBL" id="KAG0687571.1"/>
    </source>
</evidence>
<feature type="compositionally biased region" description="Low complexity" evidence="1">
    <location>
        <begin position="178"/>
        <end position="190"/>
    </location>
</feature>
<feature type="region of interest" description="Disordered" evidence="1">
    <location>
        <begin position="144"/>
        <end position="190"/>
    </location>
</feature>
<feature type="region of interest" description="Disordered" evidence="1">
    <location>
        <begin position="922"/>
        <end position="943"/>
    </location>
</feature>
<dbReference type="InterPro" id="IPR050357">
    <property type="entry name" value="Arrestin_domain-protein"/>
</dbReference>
<gene>
    <name evidence="3" type="ORF">C6P40_002174</name>
</gene>
<organism evidence="3 4">
    <name type="scientific">Pichia californica</name>
    <dbReference type="NCBI Taxonomy" id="460514"/>
    <lineage>
        <taxon>Eukaryota</taxon>
        <taxon>Fungi</taxon>
        <taxon>Dikarya</taxon>
        <taxon>Ascomycota</taxon>
        <taxon>Saccharomycotina</taxon>
        <taxon>Pichiomycetes</taxon>
        <taxon>Pichiales</taxon>
        <taxon>Pichiaceae</taxon>
        <taxon>Pichia</taxon>
    </lineage>
</organism>
<dbReference type="PANTHER" id="PTHR11188">
    <property type="entry name" value="ARRESTIN DOMAIN CONTAINING PROTEIN"/>
    <property type="match status" value="1"/>
</dbReference>
<dbReference type="Pfam" id="PF02752">
    <property type="entry name" value="Arrestin_C"/>
    <property type="match status" value="1"/>
</dbReference>
<keyword evidence="4" id="KW-1185">Reference proteome</keyword>
<feature type="region of interest" description="Disordered" evidence="1">
    <location>
        <begin position="666"/>
        <end position="690"/>
    </location>
</feature>
<reference evidence="3" key="1">
    <citation type="submission" date="2020-11" db="EMBL/GenBank/DDBJ databases">
        <title>Kefir isolates.</title>
        <authorList>
            <person name="Marcisauskas S."/>
            <person name="Kim Y."/>
            <person name="Blasche S."/>
        </authorList>
    </citation>
    <scope>NUCLEOTIDE SEQUENCE</scope>
    <source>
        <strain evidence="3">Olga-1</strain>
    </source>
</reference>
<evidence type="ECO:0000256" key="1">
    <source>
        <dbReference type="SAM" id="MobiDB-lite"/>
    </source>
</evidence>